<accession>A0A4D6KP12</accession>
<dbReference type="GO" id="GO:0032259">
    <property type="term" value="P:methylation"/>
    <property type="evidence" value="ECO:0007669"/>
    <property type="project" value="UniProtKB-KW"/>
</dbReference>
<dbReference type="GO" id="GO:0008757">
    <property type="term" value="F:S-adenosylmethionine-dependent methyltransferase activity"/>
    <property type="evidence" value="ECO:0007669"/>
    <property type="project" value="InterPro"/>
</dbReference>
<dbReference type="Pfam" id="PF08241">
    <property type="entry name" value="Methyltransf_11"/>
    <property type="match status" value="1"/>
</dbReference>
<dbReference type="CDD" id="cd02440">
    <property type="entry name" value="AdoMet_MTases"/>
    <property type="match status" value="1"/>
</dbReference>
<keyword evidence="2" id="KW-0614">Plasmid</keyword>
<dbReference type="GeneID" id="8409404"/>
<dbReference type="Gene3D" id="3.40.50.150">
    <property type="entry name" value="Vaccinia Virus protein VP39"/>
    <property type="match status" value="1"/>
</dbReference>
<proteinExistence type="predicted"/>
<dbReference type="EMBL" id="CP039376">
    <property type="protein sequence ID" value="QCD67243.1"/>
    <property type="molecule type" value="Genomic_DNA"/>
</dbReference>
<keyword evidence="2" id="KW-0808">Transferase</keyword>
<gene>
    <name evidence="2" type="ORF">E5139_16500</name>
</gene>
<reference evidence="2 3" key="1">
    <citation type="submission" date="2019-04" db="EMBL/GenBank/DDBJ databases">
        <title>Complete genome sequence of Arthrobacter sp. ZXY-2 associated with effective atrazine degradation and salt adaptation.</title>
        <authorList>
            <person name="Zhao X."/>
        </authorList>
    </citation>
    <scope>NUCLEOTIDE SEQUENCE [LARGE SCALE GENOMIC DNA]</scope>
    <source>
        <strain evidence="3">ZP60</strain>
        <plasmid evidence="2 3">unnamed1</plasmid>
    </source>
</reference>
<evidence type="ECO:0000313" key="3">
    <source>
        <dbReference type="Proteomes" id="UP000297053"/>
    </source>
</evidence>
<name>A0A4D6KP12_9EURY</name>
<protein>
    <submittedName>
        <fullName evidence="2">Methyltransferase domain-containing protein</fullName>
    </submittedName>
</protein>
<sequence>MGFHTFDAARADKLEDAARRYRALSAEELLWALSLDGDDVIADLGSGTGFYTDDAAAIADTVYAVDVQSEMHDYYREKGVPDNVDLVTSGVADLPLATDSLDAAFSTMTYHEFADEAALAEIARVLTDGGRLVVADWAASGSGDAGPPLDERFTASQATDALRDAGFTIEHDAVRPETFLVIATRR</sequence>
<organism evidence="2 3">
    <name type="scientific">Halomicrobium mukohataei</name>
    <dbReference type="NCBI Taxonomy" id="57705"/>
    <lineage>
        <taxon>Archaea</taxon>
        <taxon>Methanobacteriati</taxon>
        <taxon>Methanobacteriota</taxon>
        <taxon>Stenosarchaea group</taxon>
        <taxon>Halobacteria</taxon>
        <taxon>Halobacteriales</taxon>
        <taxon>Haloarculaceae</taxon>
        <taxon>Halomicrobium</taxon>
    </lineage>
</organism>
<dbReference type="InterPro" id="IPR029063">
    <property type="entry name" value="SAM-dependent_MTases_sf"/>
</dbReference>
<evidence type="ECO:0000313" key="2">
    <source>
        <dbReference type="EMBL" id="QCD67243.1"/>
    </source>
</evidence>
<evidence type="ECO:0000259" key="1">
    <source>
        <dbReference type="Pfam" id="PF08241"/>
    </source>
</evidence>
<dbReference type="InterPro" id="IPR050508">
    <property type="entry name" value="Methyltransf_Superfamily"/>
</dbReference>
<dbReference type="KEGG" id="halz:E5139_16500"/>
<dbReference type="RefSeq" id="WP_012807495.1">
    <property type="nucleotide sequence ID" value="NZ_CP039376.1"/>
</dbReference>
<feature type="domain" description="Methyltransferase type 11" evidence="1">
    <location>
        <begin position="43"/>
        <end position="134"/>
    </location>
</feature>
<dbReference type="InterPro" id="IPR013216">
    <property type="entry name" value="Methyltransf_11"/>
</dbReference>
<dbReference type="Proteomes" id="UP000297053">
    <property type="component" value="Plasmid unnamed1"/>
</dbReference>
<keyword evidence="2" id="KW-0489">Methyltransferase</keyword>
<dbReference type="AlphaFoldDB" id="A0A4D6KP12"/>
<geneLocation type="plasmid" evidence="2">
    <name>unnamed1</name>
</geneLocation>
<dbReference type="PANTHER" id="PTHR42912">
    <property type="entry name" value="METHYLTRANSFERASE"/>
    <property type="match status" value="1"/>
</dbReference>
<reference evidence="2 3" key="2">
    <citation type="submission" date="2019-04" db="EMBL/GenBank/DDBJ databases">
        <authorList>
            <person name="Yang S."/>
            <person name="Wei W."/>
        </authorList>
    </citation>
    <scope>NUCLEOTIDE SEQUENCE [LARGE SCALE GENOMIC DNA]</scope>
    <source>
        <strain evidence="3">ZP60</strain>
        <plasmid evidence="2 3">unnamed1</plasmid>
    </source>
</reference>
<dbReference type="PANTHER" id="PTHR42912:SF93">
    <property type="entry name" value="N6-ADENOSINE-METHYLTRANSFERASE TMT1A"/>
    <property type="match status" value="1"/>
</dbReference>
<dbReference type="SUPFAM" id="SSF53335">
    <property type="entry name" value="S-adenosyl-L-methionine-dependent methyltransferases"/>
    <property type="match status" value="1"/>
</dbReference>